<comment type="subcellular location">
    <subcellularLocation>
        <location evidence="1">Endoplasmic reticulum membrane</location>
        <topology evidence="1">Multi-pass membrane protein</topology>
    </subcellularLocation>
</comment>
<dbReference type="GO" id="GO:0045047">
    <property type="term" value="P:protein targeting to ER"/>
    <property type="evidence" value="ECO:0007669"/>
    <property type="project" value="TreeGrafter"/>
</dbReference>
<reference evidence="11 12" key="1">
    <citation type="submission" date="2018-07" db="EMBL/GenBank/DDBJ databases">
        <title>The genomes of Aspergillus section Nigri reveals drivers in fungal speciation.</title>
        <authorList>
            <consortium name="DOE Joint Genome Institute"/>
            <person name="Vesth T.C."/>
            <person name="Nybo J."/>
            <person name="Theobald S."/>
            <person name="Brandl J."/>
            <person name="Frisvad J.C."/>
            <person name="Nielsen K.F."/>
            <person name="Lyhne E.K."/>
            <person name="Kogle M.E."/>
            <person name="Kuo A."/>
            <person name="Riley R."/>
            <person name="Clum A."/>
            <person name="Nolan M."/>
            <person name="Lipzen A."/>
            <person name="Salamov A."/>
            <person name="Henrissat B."/>
            <person name="Wiebenga A."/>
            <person name="De vries R.P."/>
            <person name="Grigoriev I.V."/>
            <person name="Mortensen U.H."/>
            <person name="Andersen M.R."/>
            <person name="Baker S.E."/>
        </authorList>
    </citation>
    <scope>NUCLEOTIDE SEQUENCE [LARGE SCALE GENOMIC DNA]</scope>
    <source>
        <strain evidence="11 12">CBS 139.54b</strain>
    </source>
</reference>
<comment type="similarity">
    <text evidence="2">Belongs to the SPCS1 family.</text>
</comment>
<comment type="function">
    <text evidence="8">Component of the signal peptidase complex (SPC) which catalyzes the cleavage of N-terminal signal sequences from nascent proteins as they are translocated into the lumen of the endoplasmic reticulum. Dispensable for SPC enzymatic activity.</text>
</comment>
<dbReference type="AlphaFoldDB" id="A0A3F3Q804"/>
<keyword evidence="7 10" id="KW-0472">Membrane</keyword>
<sequence length="143" mass="15366">MRPPQANLIAGNEVKGAPSTSDRQYRSEKEPHRDSIKTFTMESLLAPIQDALEGQIDFQGQRIAELLSTVLLVLSGAVAFIVGYIFQDIHLTLWVGLAGTLITGLAVIPPWPMYNKNPEKWLVPLTAGVGGGAGIMVDGVKVA</sequence>
<evidence type="ECO:0000256" key="3">
    <source>
        <dbReference type="ARBA" id="ARBA00017059"/>
    </source>
</evidence>
<dbReference type="InterPro" id="IPR009542">
    <property type="entry name" value="Spc1/SPCS1"/>
</dbReference>
<dbReference type="STRING" id="1341132.A0A3F3Q804"/>
<keyword evidence="6 10" id="KW-1133">Transmembrane helix</keyword>
<keyword evidence="5" id="KW-0256">Endoplasmic reticulum</keyword>
<keyword evidence="4 10" id="KW-0812">Transmembrane</keyword>
<proteinExistence type="inferred from homology"/>
<keyword evidence="12" id="KW-1185">Reference proteome</keyword>
<dbReference type="PANTHER" id="PTHR13202:SF0">
    <property type="entry name" value="SIGNAL PEPTIDASE COMPLEX SUBUNIT 1"/>
    <property type="match status" value="1"/>
</dbReference>
<evidence type="ECO:0000256" key="7">
    <source>
        <dbReference type="ARBA" id="ARBA00023136"/>
    </source>
</evidence>
<evidence type="ECO:0000256" key="6">
    <source>
        <dbReference type="ARBA" id="ARBA00022989"/>
    </source>
</evidence>
<dbReference type="PANTHER" id="PTHR13202">
    <property type="entry name" value="MICROSOMAL SIGNAL PEPTIDASE 12 KDA SUBUNIT"/>
    <property type="match status" value="1"/>
</dbReference>
<dbReference type="GO" id="GO:0005787">
    <property type="term" value="C:signal peptidase complex"/>
    <property type="evidence" value="ECO:0007669"/>
    <property type="project" value="InterPro"/>
</dbReference>
<dbReference type="Pfam" id="PF06645">
    <property type="entry name" value="SPC12"/>
    <property type="match status" value="1"/>
</dbReference>
<feature type="region of interest" description="Disordered" evidence="9">
    <location>
        <begin position="1"/>
        <end position="32"/>
    </location>
</feature>
<gene>
    <name evidence="11" type="ORF">BDQ94DRAFT_12157</name>
</gene>
<evidence type="ECO:0000256" key="1">
    <source>
        <dbReference type="ARBA" id="ARBA00004477"/>
    </source>
</evidence>
<name>A0A3F3Q804_9EURO</name>
<dbReference type="Proteomes" id="UP000253729">
    <property type="component" value="Unassembled WGS sequence"/>
</dbReference>
<organism evidence="11 12">
    <name type="scientific">Aspergillus welwitschiae</name>
    <dbReference type="NCBI Taxonomy" id="1341132"/>
    <lineage>
        <taxon>Eukaryota</taxon>
        <taxon>Fungi</taxon>
        <taxon>Dikarya</taxon>
        <taxon>Ascomycota</taxon>
        <taxon>Pezizomycotina</taxon>
        <taxon>Eurotiomycetes</taxon>
        <taxon>Eurotiomycetidae</taxon>
        <taxon>Eurotiales</taxon>
        <taxon>Aspergillaceae</taxon>
        <taxon>Aspergillus</taxon>
        <taxon>Aspergillus subgen. Circumdati</taxon>
    </lineage>
</organism>
<evidence type="ECO:0000313" key="11">
    <source>
        <dbReference type="EMBL" id="RDH35293.1"/>
    </source>
</evidence>
<dbReference type="RefSeq" id="XP_026628315.1">
    <property type="nucleotide sequence ID" value="XM_026763780.1"/>
</dbReference>
<evidence type="ECO:0000256" key="9">
    <source>
        <dbReference type="SAM" id="MobiDB-lite"/>
    </source>
</evidence>
<feature type="transmembrane region" description="Helical" evidence="10">
    <location>
        <begin position="66"/>
        <end position="86"/>
    </location>
</feature>
<evidence type="ECO:0000256" key="5">
    <source>
        <dbReference type="ARBA" id="ARBA00022824"/>
    </source>
</evidence>
<accession>A0A3F3Q804</accession>
<evidence type="ECO:0000256" key="4">
    <source>
        <dbReference type="ARBA" id="ARBA00022692"/>
    </source>
</evidence>
<feature type="compositionally biased region" description="Basic and acidic residues" evidence="9">
    <location>
        <begin position="23"/>
        <end position="32"/>
    </location>
</feature>
<dbReference type="GeneID" id="38132136"/>
<evidence type="ECO:0000256" key="10">
    <source>
        <dbReference type="SAM" id="Phobius"/>
    </source>
</evidence>
<evidence type="ECO:0000313" key="12">
    <source>
        <dbReference type="Proteomes" id="UP000253729"/>
    </source>
</evidence>
<dbReference type="EMBL" id="KZ852041">
    <property type="protein sequence ID" value="RDH35293.1"/>
    <property type="molecule type" value="Genomic_DNA"/>
</dbReference>
<feature type="transmembrane region" description="Helical" evidence="10">
    <location>
        <begin position="92"/>
        <end position="111"/>
    </location>
</feature>
<protein>
    <recommendedName>
        <fullName evidence="3">Signal peptidase complex subunit 1</fullName>
    </recommendedName>
</protein>
<evidence type="ECO:0000256" key="2">
    <source>
        <dbReference type="ARBA" id="ARBA00005245"/>
    </source>
</evidence>
<evidence type="ECO:0000256" key="8">
    <source>
        <dbReference type="ARBA" id="ARBA00045204"/>
    </source>
</evidence>
<dbReference type="GO" id="GO:0006465">
    <property type="term" value="P:signal peptide processing"/>
    <property type="evidence" value="ECO:0007669"/>
    <property type="project" value="InterPro"/>
</dbReference>